<dbReference type="SUPFAM" id="SSF49599">
    <property type="entry name" value="TRAF domain-like"/>
    <property type="match status" value="1"/>
</dbReference>
<dbReference type="AlphaFoldDB" id="A0A8T0TSR3"/>
<dbReference type="PROSITE" id="PS50144">
    <property type="entry name" value="MATH"/>
    <property type="match status" value="1"/>
</dbReference>
<keyword evidence="6" id="KW-1185">Reference proteome</keyword>
<sequence>MPTLDFSTANVAGGATRCKLQIHHYWEEDKINPNGQSLETPSFNAGDCYWCIYCDPEPDCIISTPTTGMSISVALDGRVARPIKARFVFSLLDRNGEPVPGHTVCTNVRKYSRAGSGYGSDVFIRKESLEEMASEYLVDADCFTIRCDVSVYRPSPLSNMQKHLLDTDADVMFQVAGEKFSAHRCVLRARSPVFKAELSRASTSGSSCIWIDDMLPQVFKSLLHFIYTDSLPEVTGVEGSMMAEHLLAAADRFGMQGLKLICEERLIRELNENTAAKILKLAVQHNSSFLREACFVFLSDPPVLEAAMAMNDGLLEQVAKICPALLKKMWAYEDDPMQDELDMCLTVCDEFLAVI</sequence>
<dbReference type="EMBL" id="CM029043">
    <property type="protein sequence ID" value="KAG2611834.1"/>
    <property type="molecule type" value="Genomic_DNA"/>
</dbReference>
<dbReference type="Proteomes" id="UP000823388">
    <property type="component" value="Chromosome 4K"/>
</dbReference>
<dbReference type="InterPro" id="IPR000210">
    <property type="entry name" value="BTB/POZ_dom"/>
</dbReference>
<evidence type="ECO:0000313" key="5">
    <source>
        <dbReference type="EMBL" id="KAG2611834.1"/>
    </source>
</evidence>
<comment type="similarity">
    <text evidence="2">Belongs to the Tdpoz family.</text>
</comment>
<dbReference type="GO" id="GO:0016567">
    <property type="term" value="P:protein ubiquitination"/>
    <property type="evidence" value="ECO:0007669"/>
    <property type="project" value="InterPro"/>
</dbReference>
<dbReference type="Gene3D" id="2.60.210.10">
    <property type="entry name" value="Apoptosis, Tumor Necrosis Factor Receptor Associated Protein 2, Chain A"/>
    <property type="match status" value="1"/>
</dbReference>
<feature type="domain" description="BTB" evidence="3">
    <location>
        <begin position="169"/>
        <end position="231"/>
    </location>
</feature>
<dbReference type="OrthoDB" id="680218at2759"/>
<dbReference type="InterPro" id="IPR045005">
    <property type="entry name" value="BPM1-6"/>
</dbReference>
<reference evidence="5" key="1">
    <citation type="submission" date="2020-05" db="EMBL/GenBank/DDBJ databases">
        <title>WGS assembly of Panicum virgatum.</title>
        <authorList>
            <person name="Lovell J.T."/>
            <person name="Jenkins J."/>
            <person name="Shu S."/>
            <person name="Juenger T.E."/>
            <person name="Schmutz J."/>
        </authorList>
    </citation>
    <scope>NUCLEOTIDE SEQUENCE</scope>
    <source>
        <strain evidence="5">AP13</strain>
    </source>
</reference>
<dbReference type="CDD" id="cd00121">
    <property type="entry name" value="MATH"/>
    <property type="match status" value="1"/>
</dbReference>
<evidence type="ECO:0000259" key="3">
    <source>
        <dbReference type="PROSITE" id="PS50097"/>
    </source>
</evidence>
<dbReference type="Pfam" id="PF22486">
    <property type="entry name" value="MATH_2"/>
    <property type="match status" value="1"/>
</dbReference>
<comment type="pathway">
    <text evidence="1">Protein modification; protein ubiquitination.</text>
</comment>
<dbReference type="InterPro" id="IPR008974">
    <property type="entry name" value="TRAF-like"/>
</dbReference>
<dbReference type="SUPFAM" id="SSF54695">
    <property type="entry name" value="POZ domain"/>
    <property type="match status" value="1"/>
</dbReference>
<evidence type="ECO:0000256" key="1">
    <source>
        <dbReference type="ARBA" id="ARBA00004906"/>
    </source>
</evidence>
<evidence type="ECO:0000313" key="6">
    <source>
        <dbReference type="Proteomes" id="UP000823388"/>
    </source>
</evidence>
<organism evidence="5 6">
    <name type="scientific">Panicum virgatum</name>
    <name type="common">Blackwell switchgrass</name>
    <dbReference type="NCBI Taxonomy" id="38727"/>
    <lineage>
        <taxon>Eukaryota</taxon>
        <taxon>Viridiplantae</taxon>
        <taxon>Streptophyta</taxon>
        <taxon>Embryophyta</taxon>
        <taxon>Tracheophyta</taxon>
        <taxon>Spermatophyta</taxon>
        <taxon>Magnoliopsida</taxon>
        <taxon>Liliopsida</taxon>
        <taxon>Poales</taxon>
        <taxon>Poaceae</taxon>
        <taxon>PACMAD clade</taxon>
        <taxon>Panicoideae</taxon>
        <taxon>Panicodae</taxon>
        <taxon>Paniceae</taxon>
        <taxon>Panicinae</taxon>
        <taxon>Panicum</taxon>
        <taxon>Panicum sect. Hiantes</taxon>
    </lineage>
</organism>
<accession>A0A8T0TSR3</accession>
<comment type="caution">
    <text evidence="5">The sequence shown here is derived from an EMBL/GenBank/DDBJ whole genome shotgun (WGS) entry which is preliminary data.</text>
</comment>
<gene>
    <name evidence="5" type="ORF">PVAP13_4KG109800</name>
</gene>
<evidence type="ECO:0000256" key="2">
    <source>
        <dbReference type="ARBA" id="ARBA00010846"/>
    </source>
</evidence>
<name>A0A8T0TSR3_PANVG</name>
<dbReference type="Gene3D" id="3.30.710.10">
    <property type="entry name" value="Potassium Channel Kv1.1, Chain A"/>
    <property type="match status" value="1"/>
</dbReference>
<dbReference type="InterPro" id="IPR011333">
    <property type="entry name" value="SKP1/BTB/POZ_sf"/>
</dbReference>
<dbReference type="PANTHER" id="PTHR26379:SF422">
    <property type="entry name" value="BTB DOMAIN-CONTAINING PROTEIN"/>
    <property type="match status" value="1"/>
</dbReference>
<dbReference type="InterPro" id="IPR056423">
    <property type="entry name" value="BACK_BPM_SPOP"/>
</dbReference>
<protein>
    <submittedName>
        <fullName evidence="5">Uncharacterized protein</fullName>
    </submittedName>
</protein>
<dbReference type="SMART" id="SM00225">
    <property type="entry name" value="BTB"/>
    <property type="match status" value="1"/>
</dbReference>
<dbReference type="Pfam" id="PF24570">
    <property type="entry name" value="BACK_BPM_SPOP"/>
    <property type="match status" value="1"/>
</dbReference>
<dbReference type="InterPro" id="IPR002083">
    <property type="entry name" value="MATH/TRAF_dom"/>
</dbReference>
<dbReference type="PROSITE" id="PS50097">
    <property type="entry name" value="BTB"/>
    <property type="match status" value="1"/>
</dbReference>
<dbReference type="Pfam" id="PF00651">
    <property type="entry name" value="BTB"/>
    <property type="match status" value="1"/>
</dbReference>
<dbReference type="PANTHER" id="PTHR26379">
    <property type="entry name" value="BTB/POZ AND MATH DOMAIN-CONTAINING PROTEIN 1"/>
    <property type="match status" value="1"/>
</dbReference>
<evidence type="ECO:0000259" key="4">
    <source>
        <dbReference type="PROSITE" id="PS50144"/>
    </source>
</evidence>
<feature type="domain" description="MATH" evidence="4">
    <location>
        <begin position="21"/>
        <end position="149"/>
    </location>
</feature>
<proteinExistence type="inferred from homology"/>